<reference evidence="1 2" key="1">
    <citation type="submission" date="2020-08" db="EMBL/GenBank/DDBJ databases">
        <title>Genome sequence of Hymenobacter qilianensis JCM 19763T.</title>
        <authorList>
            <person name="Hyun D.-W."/>
            <person name="Bae J.-W."/>
        </authorList>
    </citation>
    <scope>NUCLEOTIDE SEQUENCE [LARGE SCALE GENOMIC DNA]</scope>
    <source>
        <strain evidence="1 2">JCM 19763</strain>
    </source>
</reference>
<proteinExistence type="predicted"/>
<keyword evidence="2" id="KW-1185">Reference proteome</keyword>
<dbReference type="KEGG" id="hqi:H9L05_02800"/>
<protein>
    <submittedName>
        <fullName evidence="1">Uncharacterized protein</fullName>
    </submittedName>
</protein>
<dbReference type="EMBL" id="CP060784">
    <property type="protein sequence ID" value="QNP52698.1"/>
    <property type="molecule type" value="Genomic_DNA"/>
</dbReference>
<evidence type="ECO:0000313" key="1">
    <source>
        <dbReference type="EMBL" id="QNP52698.1"/>
    </source>
</evidence>
<dbReference type="AlphaFoldDB" id="A0A7H0GWN2"/>
<dbReference type="PROSITE" id="PS51257">
    <property type="entry name" value="PROKAR_LIPOPROTEIN"/>
    <property type="match status" value="1"/>
</dbReference>
<name>A0A7H0GWN2_9BACT</name>
<accession>A0A7H0GWN2</accession>
<evidence type="ECO:0000313" key="2">
    <source>
        <dbReference type="Proteomes" id="UP000516093"/>
    </source>
</evidence>
<dbReference type="RefSeq" id="WP_187732941.1">
    <property type="nucleotide sequence ID" value="NZ_BMFN01000002.1"/>
</dbReference>
<organism evidence="1 2">
    <name type="scientific">Hymenobacter qilianensis</name>
    <dbReference type="NCBI Taxonomy" id="1385715"/>
    <lineage>
        <taxon>Bacteria</taxon>
        <taxon>Pseudomonadati</taxon>
        <taxon>Bacteroidota</taxon>
        <taxon>Cytophagia</taxon>
        <taxon>Cytophagales</taxon>
        <taxon>Hymenobacteraceae</taxon>
        <taxon>Hymenobacter</taxon>
    </lineage>
</organism>
<gene>
    <name evidence="1" type="ORF">H9L05_02800</name>
</gene>
<sequence length="107" mass="12195">MKQPEKVLMRNALPRLVLLTLLAASCHRQEQPEEACENFQVGGVFFQGERVRVAFNSTIIYTDSFPEKPRLLLERFCLAYTDTFTVQVRITKADEVVLDTALVGYAQ</sequence>
<dbReference type="Proteomes" id="UP000516093">
    <property type="component" value="Chromosome"/>
</dbReference>